<organism evidence="2 3">
    <name type="scientific">Dactylosporangium cerinum</name>
    <dbReference type="NCBI Taxonomy" id="1434730"/>
    <lineage>
        <taxon>Bacteria</taxon>
        <taxon>Bacillati</taxon>
        <taxon>Actinomycetota</taxon>
        <taxon>Actinomycetes</taxon>
        <taxon>Micromonosporales</taxon>
        <taxon>Micromonosporaceae</taxon>
        <taxon>Dactylosporangium</taxon>
    </lineage>
</organism>
<accession>A0ABV9VR53</accession>
<dbReference type="EMBL" id="JBHSIU010000011">
    <property type="protein sequence ID" value="MFC4998105.1"/>
    <property type="molecule type" value="Genomic_DNA"/>
</dbReference>
<sequence>MTPAAPALLVPMIVEGLVVTVGSRAGSWSYTPPRYGFLPWHESTDPAPFTPQVPLPGRPDFTGVILHWSLPDGLTRGGPAGQDGTVAYPSIPNRWLVVRRHRDPADPRRWAYRCVVIAADQPGDETGAPWPGPGGDREIRVGRWWPLDAFPGEERLPPAAVDGPWTAVGPGDATFAAFAPNVPNVLSFADPLADVTAGPLTYSVYGWYADPRDDPMDDWQTVAQWTELTARLGWSVPEPDRAVAAARRWAQDHGRTVSPSAPRTLYPARTLCHGTLAGVAWLGPDGPPFTGVPTTNPHRAGYRRPHIAVGNTAADATMALLGGDPVLAEVLRPGEDAWFNTGPGGTGWTVVTAEAPDEPSGRQAPAALSTAQAATLTALNTAQRGLDESTARLGGLRSELDALRWKLEYLTRHPALRDRWEDQVLDATRRTEARTVEATGACRWWSDRRDTALAALRDALGDLVLKPVDGAPQLRPNDPVVVIAGAGRAFKHGDDGLTADDGTLVCRFTGQTYAAIDVGTGAGDVRVGGGDLPVPPVSAGWLPPELPDLAVEAVLLDLASAPVIAAHADPADPWPLLEQIRRSQTVIWNAVLHPALPAAVVEDAEGLVTAYGLGAVPAAAAYQPWAPPWSPLYLDWKVRYHPGAALADGALRDWTPPGDGDGARYTWRGGDPRTPGITLSGRTLLTPQPGAVLAGALDRLAGGVDPQAAADPAGDTDPALTALRDLAHDLRRADLLCQSLSGLGQALLQRSPGTVRATTVVAGQAWAPDSRPLADALARQFAPLRAGHLTVVDLRVVDDFGQVFRIMDASPAPIVFDADLTSPVPGLAVLRPRVTQDARLELSLLDAGDDSEEVGVDTAADPVCGYLLCQPLDRAVAVYDPDGAPLGQLTAARGGAWWWPAPGGGTDVDGIPNRHLRALVEGVLAHPDLDGALRALLELMADASYREAGETWSDEEMPLPIGQPIAVARAALRWRLPGGPATAQRWADTGRDTTGGFEHARLPVWLGGAGLPADGVVGWYSGDDYGRISSPFAPDRPAPGSYVGRAPARPALDDPAGVPVTVLVAPHAAIHAVSGVVPPVAVTLPAPLVAPALRRMAVTVRTGPVLDDGAGPTLPLAAIAGGAWSWLQHPRPGHGTIEHQIEPADDTAHLPDAPPVAREGWLRRRPGGPATRFTYTVTPRALACTVEESRPSTAMLRLVVANDTGTDVRCTGLTFALPVGHGEDDLTGDPEPLAATVDEDWHVETDGTGRFHATPRTAAPVPAGRTITVAVRGVLVNAVPGTCVIEVTEDTDATRTTDLVVSTLDTLPV</sequence>
<evidence type="ECO:0000313" key="3">
    <source>
        <dbReference type="Proteomes" id="UP001595912"/>
    </source>
</evidence>
<gene>
    <name evidence="2" type="ORF">ACFPIJ_09705</name>
</gene>
<dbReference type="Proteomes" id="UP001595912">
    <property type="component" value="Unassembled WGS sequence"/>
</dbReference>
<reference evidence="3" key="1">
    <citation type="journal article" date="2019" name="Int. J. Syst. Evol. Microbiol.">
        <title>The Global Catalogue of Microorganisms (GCM) 10K type strain sequencing project: providing services to taxonomists for standard genome sequencing and annotation.</title>
        <authorList>
            <consortium name="The Broad Institute Genomics Platform"/>
            <consortium name="The Broad Institute Genome Sequencing Center for Infectious Disease"/>
            <person name="Wu L."/>
            <person name="Ma J."/>
        </authorList>
    </citation>
    <scope>NUCLEOTIDE SEQUENCE [LARGE SCALE GENOMIC DNA]</scope>
    <source>
        <strain evidence="3">CGMCC 4.7152</strain>
    </source>
</reference>
<name>A0ABV9VR53_9ACTN</name>
<evidence type="ECO:0000313" key="2">
    <source>
        <dbReference type="EMBL" id="MFC4998105.1"/>
    </source>
</evidence>
<protein>
    <submittedName>
        <fullName evidence="2">Uncharacterized protein</fullName>
    </submittedName>
</protein>
<feature type="region of interest" description="Disordered" evidence="1">
    <location>
        <begin position="1146"/>
        <end position="1165"/>
    </location>
</feature>
<evidence type="ECO:0000256" key="1">
    <source>
        <dbReference type="SAM" id="MobiDB-lite"/>
    </source>
</evidence>
<proteinExistence type="predicted"/>
<dbReference type="RefSeq" id="WP_380114360.1">
    <property type="nucleotide sequence ID" value="NZ_JBHSIU010000011.1"/>
</dbReference>
<keyword evidence="3" id="KW-1185">Reference proteome</keyword>
<comment type="caution">
    <text evidence="2">The sequence shown here is derived from an EMBL/GenBank/DDBJ whole genome shotgun (WGS) entry which is preliminary data.</text>
</comment>